<reference evidence="3 4" key="1">
    <citation type="submission" date="2019-07" db="EMBL/GenBank/DDBJ databases">
        <authorList>
            <person name="Yang M."/>
            <person name="Zhao D."/>
            <person name="Xiang H."/>
        </authorList>
    </citation>
    <scope>NUCLEOTIDE SEQUENCE [LARGE SCALE GENOMIC DNA]</scope>
    <source>
        <strain evidence="3 4">IM1326</strain>
    </source>
</reference>
<proteinExistence type="inferred from homology"/>
<evidence type="ECO:0000313" key="3">
    <source>
        <dbReference type="EMBL" id="TRW48501.1"/>
    </source>
</evidence>
<evidence type="ECO:0000313" key="4">
    <source>
        <dbReference type="Proteomes" id="UP000320359"/>
    </source>
</evidence>
<dbReference type="OrthoDB" id="5771733at2"/>
<feature type="coiled-coil region" evidence="2">
    <location>
        <begin position="17"/>
        <end position="58"/>
    </location>
</feature>
<dbReference type="Proteomes" id="UP000320359">
    <property type="component" value="Unassembled WGS sequence"/>
</dbReference>
<name>A0A552X0B7_9GAMM</name>
<dbReference type="EMBL" id="VJWL01000003">
    <property type="protein sequence ID" value="TRW48501.1"/>
    <property type="molecule type" value="Genomic_DNA"/>
</dbReference>
<keyword evidence="4" id="KW-1185">Reference proteome</keyword>
<comment type="caution">
    <text evidence="3">The sequence shown here is derived from an EMBL/GenBank/DDBJ whole genome shotgun (WGS) entry which is preliminary data.</text>
</comment>
<keyword evidence="2" id="KW-0175">Coiled coil</keyword>
<dbReference type="Pfam" id="PF04102">
    <property type="entry name" value="SlyX"/>
    <property type="match status" value="1"/>
</dbReference>
<dbReference type="SUPFAM" id="SSF90257">
    <property type="entry name" value="Myosin rod fragments"/>
    <property type="match status" value="1"/>
</dbReference>
<gene>
    <name evidence="1" type="primary">slyX</name>
    <name evidence="3" type="ORF">FM042_10055</name>
</gene>
<dbReference type="PANTHER" id="PTHR36508">
    <property type="entry name" value="PROTEIN SLYX"/>
    <property type="match status" value="1"/>
</dbReference>
<dbReference type="PANTHER" id="PTHR36508:SF1">
    <property type="entry name" value="PROTEIN SLYX"/>
    <property type="match status" value="1"/>
</dbReference>
<evidence type="ECO:0000256" key="1">
    <source>
        <dbReference type="HAMAP-Rule" id="MF_00715"/>
    </source>
</evidence>
<dbReference type="AlphaFoldDB" id="A0A552X0B7"/>
<protein>
    <recommendedName>
        <fullName evidence="1">Protein SlyX homolog</fullName>
    </recommendedName>
</protein>
<accession>A0A552X0B7</accession>
<organism evidence="3 4">
    <name type="scientific">Aliidiomarina halalkaliphila</name>
    <dbReference type="NCBI Taxonomy" id="2593535"/>
    <lineage>
        <taxon>Bacteria</taxon>
        <taxon>Pseudomonadati</taxon>
        <taxon>Pseudomonadota</taxon>
        <taxon>Gammaproteobacteria</taxon>
        <taxon>Alteromonadales</taxon>
        <taxon>Idiomarinaceae</taxon>
        <taxon>Aliidiomarina</taxon>
    </lineage>
</organism>
<comment type="similarity">
    <text evidence="1">Belongs to the SlyX family.</text>
</comment>
<sequence length="85" mass="10128">MDKVRMSKESPKIDVTVNEIAERMERLETQLAFQEDTIAELNDLITEQNRELQKLHKHMILMVERVQQLDDDQKDAPIDERPPHY</sequence>
<dbReference type="HAMAP" id="MF_00715">
    <property type="entry name" value="SlyX"/>
    <property type="match status" value="1"/>
</dbReference>
<dbReference type="Gene3D" id="1.20.5.300">
    <property type="match status" value="1"/>
</dbReference>
<dbReference type="InterPro" id="IPR007236">
    <property type="entry name" value="SlyX"/>
</dbReference>
<evidence type="ECO:0000256" key="2">
    <source>
        <dbReference type="SAM" id="Coils"/>
    </source>
</evidence>